<dbReference type="Pfam" id="PF01408">
    <property type="entry name" value="GFO_IDH_MocA"/>
    <property type="match status" value="1"/>
</dbReference>
<organism evidence="5 6">
    <name type="scientific">Microbacterium marinum</name>
    <dbReference type="NCBI Taxonomy" id="421115"/>
    <lineage>
        <taxon>Bacteria</taxon>
        <taxon>Bacillati</taxon>
        <taxon>Actinomycetota</taxon>
        <taxon>Actinomycetes</taxon>
        <taxon>Micrococcales</taxon>
        <taxon>Microbacteriaceae</taxon>
        <taxon>Microbacterium</taxon>
    </lineage>
</organism>
<sequence length="363" mass="37640">MGRPHAVGIVGLGVISRQYLDTFAAGSAVRIVAVADLDAARAAEAAASLPHARAMSVDDLMAGGEVQTVLNLTIPAAHADIARAAIAAGRSVYGEKPLTMTVAEGRDLVAAADAAGVRFGGAPDTVLGTGVQTARRLIDDGALGRPVAATATWISPGHEAWHPAPDFYYAPGGGPLFDMGPYYLTSLVHLLGPVVAVSGAGRRMRAERTIATGPRAGRTVPVEVDTHVSGLLEHASGAVSTIVTSFDGVATSAPPIEVHGDAGSLMVPDPNMFDGDVRIRRLGGVDWETVAPSAGYVGAGRGVGLIDAFTSPTGPRADARMALHVLDVMESLLRSSRENRRVEIDTRVDVPPLVPLTPPERWR</sequence>
<dbReference type="PANTHER" id="PTHR43818:SF11">
    <property type="entry name" value="BCDNA.GH03377"/>
    <property type="match status" value="1"/>
</dbReference>
<dbReference type="GO" id="GO:0000166">
    <property type="term" value="F:nucleotide binding"/>
    <property type="evidence" value="ECO:0007669"/>
    <property type="project" value="InterPro"/>
</dbReference>
<dbReference type="Pfam" id="PF22725">
    <property type="entry name" value="GFO_IDH_MocA_C3"/>
    <property type="match status" value="1"/>
</dbReference>
<dbReference type="InterPro" id="IPR050463">
    <property type="entry name" value="Gfo/Idh/MocA_oxidrdct_glycsds"/>
</dbReference>
<reference evidence="5 6" key="1">
    <citation type="submission" date="2020-08" db="EMBL/GenBank/DDBJ databases">
        <title>Sequencing the genomes of 1000 actinobacteria strains.</title>
        <authorList>
            <person name="Klenk H.-P."/>
        </authorList>
    </citation>
    <scope>NUCLEOTIDE SEQUENCE [LARGE SCALE GENOMIC DNA]</scope>
    <source>
        <strain evidence="5 6">DSM 24947</strain>
    </source>
</reference>
<evidence type="ECO:0000259" key="3">
    <source>
        <dbReference type="Pfam" id="PF01408"/>
    </source>
</evidence>
<dbReference type="AlphaFoldDB" id="A0A7W7FKN6"/>
<keyword evidence="2" id="KW-0520">NAD</keyword>
<dbReference type="EMBL" id="JACHMD010000001">
    <property type="protein sequence ID" value="MBB4668318.1"/>
    <property type="molecule type" value="Genomic_DNA"/>
</dbReference>
<dbReference type="InterPro" id="IPR036291">
    <property type="entry name" value="NAD(P)-bd_dom_sf"/>
</dbReference>
<feature type="domain" description="GFO/IDH/MocA-like oxidoreductase" evidence="4">
    <location>
        <begin position="131"/>
        <end position="265"/>
    </location>
</feature>
<name>A0A7W7FKN6_9MICO</name>
<dbReference type="InterPro" id="IPR000683">
    <property type="entry name" value="Gfo/Idh/MocA-like_OxRdtase_N"/>
</dbReference>
<dbReference type="SUPFAM" id="SSF51735">
    <property type="entry name" value="NAD(P)-binding Rossmann-fold domains"/>
    <property type="match status" value="1"/>
</dbReference>
<keyword evidence="1" id="KW-0560">Oxidoreductase</keyword>
<keyword evidence="6" id="KW-1185">Reference proteome</keyword>
<dbReference type="Gene3D" id="3.30.360.10">
    <property type="entry name" value="Dihydrodipicolinate Reductase, domain 2"/>
    <property type="match status" value="1"/>
</dbReference>
<comment type="caution">
    <text evidence="5">The sequence shown here is derived from an EMBL/GenBank/DDBJ whole genome shotgun (WGS) entry which is preliminary data.</text>
</comment>
<evidence type="ECO:0000256" key="2">
    <source>
        <dbReference type="ARBA" id="ARBA00023027"/>
    </source>
</evidence>
<dbReference type="SUPFAM" id="SSF55347">
    <property type="entry name" value="Glyceraldehyde-3-phosphate dehydrogenase-like, C-terminal domain"/>
    <property type="match status" value="1"/>
</dbReference>
<dbReference type="PANTHER" id="PTHR43818">
    <property type="entry name" value="BCDNA.GH03377"/>
    <property type="match status" value="1"/>
</dbReference>
<dbReference type="GO" id="GO:0016491">
    <property type="term" value="F:oxidoreductase activity"/>
    <property type="evidence" value="ECO:0007669"/>
    <property type="project" value="UniProtKB-KW"/>
</dbReference>
<dbReference type="Gene3D" id="3.40.50.720">
    <property type="entry name" value="NAD(P)-binding Rossmann-like Domain"/>
    <property type="match status" value="1"/>
</dbReference>
<evidence type="ECO:0000259" key="4">
    <source>
        <dbReference type="Pfam" id="PF22725"/>
    </source>
</evidence>
<feature type="domain" description="Gfo/Idh/MocA-like oxidoreductase N-terminal" evidence="3">
    <location>
        <begin position="7"/>
        <end position="119"/>
    </location>
</feature>
<protein>
    <submittedName>
        <fullName evidence="5">Putative dehydrogenase</fullName>
    </submittedName>
</protein>
<evidence type="ECO:0000313" key="5">
    <source>
        <dbReference type="EMBL" id="MBB4668318.1"/>
    </source>
</evidence>
<dbReference type="RefSeq" id="WP_184220152.1">
    <property type="nucleotide sequence ID" value="NZ_JACHMD010000001.1"/>
</dbReference>
<dbReference type="InterPro" id="IPR055170">
    <property type="entry name" value="GFO_IDH_MocA-like_dom"/>
</dbReference>
<evidence type="ECO:0000256" key="1">
    <source>
        <dbReference type="ARBA" id="ARBA00023002"/>
    </source>
</evidence>
<evidence type="ECO:0000313" key="6">
    <source>
        <dbReference type="Proteomes" id="UP000573729"/>
    </source>
</evidence>
<gene>
    <name evidence="5" type="ORF">BKA24_003027</name>
</gene>
<proteinExistence type="predicted"/>
<accession>A0A7W7FKN6</accession>
<dbReference type="Proteomes" id="UP000573729">
    <property type="component" value="Unassembled WGS sequence"/>
</dbReference>